<accession>A0A7N2LQL1</accession>
<feature type="domain" description="Aminotransferase-like plant mobile" evidence="3">
    <location>
        <begin position="642"/>
        <end position="1056"/>
    </location>
</feature>
<name>A0A7N2LQL1_QUELO</name>
<dbReference type="PANTHER" id="PTHR36607:SF20">
    <property type="entry name" value="AMINOTRANSFERASE-LIKE PLANT MOBILE DOMAIN-CONTAINING PROTEIN"/>
    <property type="match status" value="1"/>
</dbReference>
<dbReference type="InParanoid" id="A0A7N2LQL1"/>
<feature type="coiled-coil region" evidence="1">
    <location>
        <begin position="1331"/>
        <end position="1393"/>
    </location>
</feature>
<dbReference type="Pfam" id="PF10536">
    <property type="entry name" value="PMD"/>
    <property type="match status" value="1"/>
</dbReference>
<evidence type="ECO:0000313" key="4">
    <source>
        <dbReference type="EnsemblPlants" id="QL05p048948:mrna"/>
    </source>
</evidence>
<evidence type="ECO:0000256" key="2">
    <source>
        <dbReference type="SAM" id="MobiDB-lite"/>
    </source>
</evidence>
<reference evidence="4 5" key="1">
    <citation type="journal article" date="2016" name="G3 (Bethesda)">
        <title>First Draft Assembly and Annotation of the Genome of a California Endemic Oak Quercus lobata Nee (Fagaceae).</title>
        <authorList>
            <person name="Sork V.L."/>
            <person name="Fitz-Gibbon S.T."/>
            <person name="Puiu D."/>
            <person name="Crepeau M."/>
            <person name="Gugger P.F."/>
            <person name="Sherman R."/>
            <person name="Stevens K."/>
            <person name="Langley C.H."/>
            <person name="Pellegrini M."/>
            <person name="Salzberg S.L."/>
        </authorList>
    </citation>
    <scope>NUCLEOTIDE SEQUENCE [LARGE SCALE GENOMIC DNA]</scope>
    <source>
        <strain evidence="4 5">cv. SW786</strain>
    </source>
</reference>
<proteinExistence type="predicted"/>
<dbReference type="Gramene" id="QL05p048948:mrna">
    <property type="protein sequence ID" value="QL05p048948:mrna"/>
    <property type="gene ID" value="QL05p048948"/>
</dbReference>
<dbReference type="EMBL" id="LRBV02000005">
    <property type="status" value="NOT_ANNOTATED_CDS"/>
    <property type="molecule type" value="Genomic_DNA"/>
</dbReference>
<reference evidence="4" key="2">
    <citation type="submission" date="2021-01" db="UniProtKB">
        <authorList>
            <consortium name="EnsemblPlants"/>
        </authorList>
    </citation>
    <scope>IDENTIFICATION</scope>
</reference>
<dbReference type="EnsemblPlants" id="QL05p048948:mrna">
    <property type="protein sequence ID" value="QL05p048948:mrna"/>
    <property type="gene ID" value="QL05p048948"/>
</dbReference>
<keyword evidence="1" id="KW-0175">Coiled coil</keyword>
<dbReference type="InterPro" id="IPR019557">
    <property type="entry name" value="AminoTfrase-like_pln_mobile"/>
</dbReference>
<evidence type="ECO:0000259" key="3">
    <source>
        <dbReference type="Pfam" id="PF10536"/>
    </source>
</evidence>
<evidence type="ECO:0000256" key="1">
    <source>
        <dbReference type="SAM" id="Coils"/>
    </source>
</evidence>
<keyword evidence="5" id="KW-1185">Reference proteome</keyword>
<dbReference type="Proteomes" id="UP000594261">
    <property type="component" value="Chromosome 5"/>
</dbReference>
<protein>
    <recommendedName>
        <fullName evidence="3">Aminotransferase-like plant mobile domain-containing protein</fullName>
    </recommendedName>
</protein>
<sequence>MDRRLLKRNYNESLAMSLFRNPLFFAFFVFFVRSSSSKFLKFLKALRLDLHRAFSLLNSGPLNVSGRLLFIGVLGWVSDTWRSLIGDTCHSLIGPLKSSLTRARLLESSLTRARLLESSLTRARLLESSLTRREFSLSTNAPSRLVHAHSFRVWCGNEFRKKNGFLVLDYLSEVVEGSGAVEGGGAVEEIKLKYFQESILDRWRRSQDVEDGEDERMVAGYSMQGHGASLVFLRTSGEVISEDHKEDGDEAKQMGKAYTTMVLALNQPSCYLFRTTAPAGRPSNWKETTGALRLGTGASAGLGFPGQPSPRKHGTAMQTLLRAVRTGSDFRVGPGRIWANGSAAGDVIHDVTVLERVARAKDDVIHDVMVTCGTCDLWRSQSARETEGRAAESLGGAFAQIRRLRSRFIERLWRRMEADAAVSGLEIFGFCRSRADGSNGGFCFLNWCPDLHRFEGLNRGSSNFRNPEWSPQILLNWLPLWSTLVLAVLTTLDNPGREWLQTIMTLFFKDSKIGEESALFIYRKKDGKDAKATTLIVRPPIIGRFSEKWGRNSYPLNLPKWSQIVPSDGGSNLETTILLASHHKNVARSKPYNTLGREMIAKRADWDFSFSVNGGFSYFSLYWDWLEDVLSRCKHLLDVTHLYSAVFASLFTYDYDENLMKAFCECWSPSTNTLHTSIGEISITPWDLSILGGLPCTGAFYDEVVPNAQELDGINDQGRPYLPYSCRYLFLAYHHLQNRLKKQGKVSVRDWITFWYRGTSKYSAPRKPARRTTIPKYSQNPSGEIKDHGPWLDKEHGVFVDLQVEGDLKEETYLSALLSCWLCIFVFPIKDQNNIRPGTFKIASSIANGRSFGLASPVLASIYRGLNTISSSSTPSKSGASFAIHYVYAWVGHFFRSNRLTHDKPSDALMTKYSGVGYVSPFNEFSARKHIRNATNFLWHRTAFKKNYDQTFIDNNHLSVQKFDYFMSLRSGYLSLRCEDQHIVEAYSPHRFSRRFGFYQDIPGDLKEEIHTGSLKDLCQFYQSFTCCNTDSKIFIPAFATDFGSRVRHSYKQWWERVCGNDFTKGTDLLADIASFPVKPLTSNKPQKGKRELQDPYIPQPLSAFARRRLEDGNHSKDSSQHNEVTCSQGTKSPFVVPVRDAIKISEEEVCNDLGSNWRHSKSPMEGVDPENSINHAHLFANSESSISKPSAKSSDLRRCKFADVGTSSKFPIETERSPLPFLQSTKPPEVSVFQAKAHISSVRRKGASMLGDVLLNRLSNLSVDTILPQAEVHEIYSGVESFGVDPQHLRENVDKYCEGIADYLKMKESLNKRPSPVILSQRQTEVEFLLSEASQKKASLKTELDAVKLRMVDLKTELVQLELSLSQIETHQVEQDNVVQDLEEQLEEVKSAPVLEDQDIEALEKIRILLEDNRSSLKDLKWMS</sequence>
<dbReference type="PANTHER" id="PTHR36607">
    <property type="entry name" value="1,2-DIHYDROXY-3-KETO-5-METHYLTHIOPENTENE DIOXYGENASE 4"/>
    <property type="match status" value="1"/>
</dbReference>
<feature type="region of interest" description="Disordered" evidence="2">
    <location>
        <begin position="765"/>
        <end position="789"/>
    </location>
</feature>
<organism evidence="4 5">
    <name type="scientific">Quercus lobata</name>
    <name type="common">Valley oak</name>
    <dbReference type="NCBI Taxonomy" id="97700"/>
    <lineage>
        <taxon>Eukaryota</taxon>
        <taxon>Viridiplantae</taxon>
        <taxon>Streptophyta</taxon>
        <taxon>Embryophyta</taxon>
        <taxon>Tracheophyta</taxon>
        <taxon>Spermatophyta</taxon>
        <taxon>Magnoliopsida</taxon>
        <taxon>eudicotyledons</taxon>
        <taxon>Gunneridae</taxon>
        <taxon>Pentapetalae</taxon>
        <taxon>rosids</taxon>
        <taxon>fabids</taxon>
        <taxon>Fagales</taxon>
        <taxon>Fagaceae</taxon>
        <taxon>Quercus</taxon>
    </lineage>
</organism>
<evidence type="ECO:0000313" key="5">
    <source>
        <dbReference type="Proteomes" id="UP000594261"/>
    </source>
</evidence>